<organism evidence="1 2">
    <name type="scientific">Halalkalibacter alkalisediminis</name>
    <dbReference type="NCBI Taxonomy" id="935616"/>
    <lineage>
        <taxon>Bacteria</taxon>
        <taxon>Bacillati</taxon>
        <taxon>Bacillota</taxon>
        <taxon>Bacilli</taxon>
        <taxon>Bacillales</taxon>
        <taxon>Bacillaceae</taxon>
        <taxon>Halalkalibacter</taxon>
    </lineage>
</organism>
<evidence type="ECO:0000313" key="2">
    <source>
        <dbReference type="Proteomes" id="UP001589833"/>
    </source>
</evidence>
<dbReference type="Gene3D" id="1.10.4010.10">
    <property type="entry name" value="Type II deoxyuridine triphosphatase"/>
    <property type="match status" value="1"/>
</dbReference>
<evidence type="ECO:0000313" key="1">
    <source>
        <dbReference type="EMBL" id="MFC0557885.1"/>
    </source>
</evidence>
<comment type="caution">
    <text evidence="1">The sequence shown here is derived from an EMBL/GenBank/DDBJ whole genome shotgun (WGS) entry which is preliminary data.</text>
</comment>
<dbReference type="EMBL" id="JBHLTR010000003">
    <property type="protein sequence ID" value="MFC0557885.1"/>
    <property type="molecule type" value="Genomic_DNA"/>
</dbReference>
<dbReference type="InterPro" id="IPR014871">
    <property type="entry name" value="dUTPase/dCTP_pyrophosphatase"/>
</dbReference>
<gene>
    <name evidence="1" type="ORF">ACFFH4_02305</name>
</gene>
<name>A0ABV6NAX8_9BACI</name>
<protein>
    <submittedName>
        <fullName evidence="1">dUTP diphosphatase</fullName>
        <ecNumber evidence="1">3.6.1.23</ecNumber>
    </submittedName>
</protein>
<dbReference type="InterPro" id="IPR016947">
    <property type="entry name" value="UCP030140"/>
</dbReference>
<proteinExistence type="predicted"/>
<dbReference type="RefSeq" id="WP_273843402.1">
    <property type="nucleotide sequence ID" value="NZ_JAQQWT010000006.1"/>
</dbReference>
<dbReference type="CDD" id="cd11527">
    <property type="entry name" value="NTP-PPase_dUTPase"/>
    <property type="match status" value="1"/>
</dbReference>
<dbReference type="Pfam" id="PF08761">
    <property type="entry name" value="dUTPase_2"/>
    <property type="match status" value="1"/>
</dbReference>
<dbReference type="SUPFAM" id="SSF101386">
    <property type="entry name" value="all-alpha NTP pyrophosphatases"/>
    <property type="match status" value="1"/>
</dbReference>
<accession>A0ABV6NAX8</accession>
<keyword evidence="2" id="KW-1185">Reference proteome</keyword>
<dbReference type="PIRSF" id="PIRSF030140">
    <property type="entry name" value="UCP030140"/>
    <property type="match status" value="1"/>
</dbReference>
<sequence>MDINTLFSIQEQLNDRIIEEHQLTGQDLFQEKLLAFIVEVGELANETRCFKYWSRKPSSERTVILEEYVDGLHFALTLGLSLGYKNVSVKEEFDLKEKLTDHFLQVLHLAQQLNVNQLEEQFQPFMDSFFALGHKLGFTYVEMEEAYLEKNKVNHERQDNGY</sequence>
<keyword evidence="1" id="KW-0378">Hydrolase</keyword>
<dbReference type="GO" id="GO:0004170">
    <property type="term" value="F:dUTP diphosphatase activity"/>
    <property type="evidence" value="ECO:0007669"/>
    <property type="project" value="UniProtKB-EC"/>
</dbReference>
<reference evidence="1 2" key="1">
    <citation type="submission" date="2024-09" db="EMBL/GenBank/DDBJ databases">
        <authorList>
            <person name="Sun Q."/>
            <person name="Mori K."/>
        </authorList>
    </citation>
    <scope>NUCLEOTIDE SEQUENCE [LARGE SCALE GENOMIC DNA]</scope>
    <source>
        <strain evidence="1 2">NCAIM B.02301</strain>
    </source>
</reference>
<dbReference type="EC" id="3.6.1.23" evidence="1"/>
<dbReference type="Proteomes" id="UP001589833">
    <property type="component" value="Unassembled WGS sequence"/>
</dbReference>